<comment type="caution">
    <text evidence="1">The sequence shown here is derived from an EMBL/GenBank/DDBJ whole genome shotgun (WGS) entry which is preliminary data.</text>
</comment>
<protein>
    <submittedName>
        <fullName evidence="1">13878_t:CDS:1</fullName>
    </submittedName>
</protein>
<dbReference type="Proteomes" id="UP000789759">
    <property type="component" value="Unassembled WGS sequence"/>
</dbReference>
<dbReference type="InterPro" id="IPR012337">
    <property type="entry name" value="RNaseH-like_sf"/>
</dbReference>
<reference evidence="1" key="1">
    <citation type="submission" date="2021-06" db="EMBL/GenBank/DDBJ databases">
        <authorList>
            <person name="Kallberg Y."/>
            <person name="Tangrot J."/>
            <person name="Rosling A."/>
        </authorList>
    </citation>
    <scope>NUCLEOTIDE SEQUENCE</scope>
    <source>
        <strain evidence="1">FL966</strain>
    </source>
</reference>
<keyword evidence="2" id="KW-1185">Reference proteome</keyword>
<feature type="non-terminal residue" evidence="1">
    <location>
        <position position="1"/>
    </location>
</feature>
<sequence>ALMNNASSITKAMDQLSVEHIGCTVHTKKLALGDRFDVTKVSNLINKAKTLNSYVSSKHKYYESFYKLQAELNLQYQVNSLSNLLLSIEEWNSIDELAKLLYPFAQATGYIEESQYFNLEIIISTLIKLLHHLKEFYSTITLQTVKACCSKIN</sequence>
<proteinExistence type="predicted"/>
<evidence type="ECO:0000313" key="2">
    <source>
        <dbReference type="Proteomes" id="UP000789759"/>
    </source>
</evidence>
<gene>
    <name evidence="1" type="ORF">CPELLU_LOCUS16003</name>
</gene>
<dbReference type="SUPFAM" id="SSF53098">
    <property type="entry name" value="Ribonuclease H-like"/>
    <property type="match status" value="1"/>
</dbReference>
<accession>A0A9N9NZ75</accession>
<dbReference type="EMBL" id="CAJVQA010022426">
    <property type="protein sequence ID" value="CAG8773755.1"/>
    <property type="molecule type" value="Genomic_DNA"/>
</dbReference>
<dbReference type="OrthoDB" id="2449744at2759"/>
<evidence type="ECO:0000313" key="1">
    <source>
        <dbReference type="EMBL" id="CAG8773755.1"/>
    </source>
</evidence>
<organism evidence="1 2">
    <name type="scientific">Cetraspora pellucida</name>
    <dbReference type="NCBI Taxonomy" id="1433469"/>
    <lineage>
        <taxon>Eukaryota</taxon>
        <taxon>Fungi</taxon>
        <taxon>Fungi incertae sedis</taxon>
        <taxon>Mucoromycota</taxon>
        <taxon>Glomeromycotina</taxon>
        <taxon>Glomeromycetes</taxon>
        <taxon>Diversisporales</taxon>
        <taxon>Gigasporaceae</taxon>
        <taxon>Cetraspora</taxon>
    </lineage>
</organism>
<dbReference type="AlphaFoldDB" id="A0A9N9NZ75"/>
<name>A0A9N9NZ75_9GLOM</name>